<name>A0A9W9QIP4_PENBR</name>
<accession>A0A9W9QIP4</accession>
<proteinExistence type="predicted"/>
<sequence length="296" mass="34030">MSPYLKALLQELKNFKPLFLSPDVLEQLDVKALEVSLTSENELDFNPCFFRPPPDSLVENHLSAEAEEDPQSPLHCPSIWDIIDHDPSHPFHAILEKMEGGTEFCHIPEYQQLDIDDKDDFDGEFDPDFNVTSIENEFWNIVDMIEVDNGKEMWRPRHKENDPALHGGYPWRRWIIHRYIGQPHSTMTCHSYAYMTDVNKGLTKDELMAIVSMILVRLNHKNHKSFRRSKVHPILLFTFFGGQVARMTQATFDGRDLALQYSPLWRVTGSDSMAMKLLVRYGLSKAVDGTCGPPIG</sequence>
<gene>
    <name evidence="1" type="ORF">N7452_005379</name>
</gene>
<dbReference type="AlphaFoldDB" id="A0A9W9QIP4"/>
<organism evidence="1 2">
    <name type="scientific">Penicillium brevicompactum</name>
    <dbReference type="NCBI Taxonomy" id="5074"/>
    <lineage>
        <taxon>Eukaryota</taxon>
        <taxon>Fungi</taxon>
        <taxon>Dikarya</taxon>
        <taxon>Ascomycota</taxon>
        <taxon>Pezizomycotina</taxon>
        <taxon>Eurotiomycetes</taxon>
        <taxon>Eurotiomycetidae</taxon>
        <taxon>Eurotiales</taxon>
        <taxon>Aspergillaceae</taxon>
        <taxon>Penicillium</taxon>
    </lineage>
</organism>
<dbReference type="EMBL" id="JAPZBQ010000003">
    <property type="protein sequence ID" value="KAJ5338651.1"/>
    <property type="molecule type" value="Genomic_DNA"/>
</dbReference>
<reference evidence="1" key="1">
    <citation type="submission" date="2022-12" db="EMBL/GenBank/DDBJ databases">
        <authorList>
            <person name="Petersen C."/>
        </authorList>
    </citation>
    <scope>NUCLEOTIDE SEQUENCE</scope>
    <source>
        <strain evidence="1">IBT 35673</strain>
    </source>
</reference>
<evidence type="ECO:0000313" key="1">
    <source>
        <dbReference type="EMBL" id="KAJ5338651.1"/>
    </source>
</evidence>
<comment type="caution">
    <text evidence="1">The sequence shown here is derived from an EMBL/GenBank/DDBJ whole genome shotgun (WGS) entry which is preliminary data.</text>
</comment>
<dbReference type="Proteomes" id="UP001147695">
    <property type="component" value="Unassembled WGS sequence"/>
</dbReference>
<reference evidence="1" key="2">
    <citation type="journal article" date="2023" name="IMA Fungus">
        <title>Comparative genomic study of the Penicillium genus elucidates a diverse pangenome and 15 lateral gene transfer events.</title>
        <authorList>
            <person name="Petersen C."/>
            <person name="Sorensen T."/>
            <person name="Nielsen M.R."/>
            <person name="Sondergaard T.E."/>
            <person name="Sorensen J.L."/>
            <person name="Fitzpatrick D.A."/>
            <person name="Frisvad J.C."/>
            <person name="Nielsen K.L."/>
        </authorList>
    </citation>
    <scope>NUCLEOTIDE SEQUENCE</scope>
    <source>
        <strain evidence="1">IBT 35673</strain>
    </source>
</reference>
<protein>
    <submittedName>
        <fullName evidence="1">Uncharacterized protein</fullName>
    </submittedName>
</protein>
<evidence type="ECO:0000313" key="2">
    <source>
        <dbReference type="Proteomes" id="UP001147695"/>
    </source>
</evidence>